<dbReference type="EMBL" id="UYSU01033067">
    <property type="protein sequence ID" value="VDL91350.1"/>
    <property type="molecule type" value="Genomic_DNA"/>
</dbReference>
<name>A0A183SL67_SCHSO</name>
<dbReference type="Proteomes" id="UP000275846">
    <property type="component" value="Unassembled WGS sequence"/>
</dbReference>
<organism evidence="3">
    <name type="scientific">Schistocephalus solidus</name>
    <name type="common">Tapeworm</name>
    <dbReference type="NCBI Taxonomy" id="70667"/>
    <lineage>
        <taxon>Eukaryota</taxon>
        <taxon>Metazoa</taxon>
        <taxon>Spiralia</taxon>
        <taxon>Lophotrochozoa</taxon>
        <taxon>Platyhelminthes</taxon>
        <taxon>Cestoda</taxon>
        <taxon>Eucestoda</taxon>
        <taxon>Diphyllobothriidea</taxon>
        <taxon>Diphyllobothriidae</taxon>
        <taxon>Schistocephalus</taxon>
    </lineage>
</organism>
<dbReference type="WBParaSite" id="SSLN_0000512401-mRNA-1">
    <property type="protein sequence ID" value="SSLN_0000512401-mRNA-1"/>
    <property type="gene ID" value="SSLN_0000512401"/>
</dbReference>
<gene>
    <name evidence="1" type="ORF">SSLN_LOCUS4965</name>
</gene>
<evidence type="ECO:0000313" key="1">
    <source>
        <dbReference type="EMBL" id="VDL91350.1"/>
    </source>
</evidence>
<reference evidence="3" key="1">
    <citation type="submission" date="2016-06" db="UniProtKB">
        <authorList>
            <consortium name="WormBaseParasite"/>
        </authorList>
    </citation>
    <scope>IDENTIFICATION</scope>
</reference>
<reference evidence="1 2" key="2">
    <citation type="submission" date="2018-11" db="EMBL/GenBank/DDBJ databases">
        <authorList>
            <consortium name="Pathogen Informatics"/>
        </authorList>
    </citation>
    <scope>NUCLEOTIDE SEQUENCE [LARGE SCALE GENOMIC DNA]</scope>
    <source>
        <strain evidence="1 2">NST_G2</strain>
    </source>
</reference>
<evidence type="ECO:0000313" key="3">
    <source>
        <dbReference type="WBParaSite" id="SSLN_0000512401-mRNA-1"/>
    </source>
</evidence>
<evidence type="ECO:0000313" key="2">
    <source>
        <dbReference type="Proteomes" id="UP000275846"/>
    </source>
</evidence>
<dbReference type="AlphaFoldDB" id="A0A183SL67"/>
<protein>
    <submittedName>
        <fullName evidence="1 3">Uncharacterized protein</fullName>
    </submittedName>
</protein>
<accession>A0A183SL67</accession>
<keyword evidence="2" id="KW-1185">Reference proteome</keyword>
<proteinExistence type="predicted"/>
<sequence length="132" mass="14257">MGQSVCVWFGCKISGQAATPYNWVNGVSPFYLLPAPQALRFYPIRRQHRRQPHSVGDVLTRPLTHLPTRCPCVRPGHPLRSNGLPSTYSYAVEPFGGIRRSAAAASAAVVVSSCPSDRCGVRARGTSGALHD</sequence>